<keyword evidence="5 9" id="KW-0472">Membrane</keyword>
<evidence type="ECO:0000313" key="17">
    <source>
        <dbReference type="RefSeq" id="XP_031548591.1"/>
    </source>
</evidence>
<keyword evidence="3 9" id="KW-1133">Transmembrane helix</keyword>
<evidence type="ECO:0000256" key="4">
    <source>
        <dbReference type="ARBA" id="ARBA00023040"/>
    </source>
</evidence>
<evidence type="ECO:0000313" key="12">
    <source>
        <dbReference type="RefSeq" id="XP_031548585.1"/>
    </source>
</evidence>
<evidence type="ECO:0000259" key="10">
    <source>
        <dbReference type="PROSITE" id="PS50262"/>
    </source>
</evidence>
<evidence type="ECO:0000256" key="7">
    <source>
        <dbReference type="ARBA" id="ARBA00023224"/>
    </source>
</evidence>
<dbReference type="CDD" id="cd00637">
    <property type="entry name" value="7tm_classA_rhodopsin-like"/>
    <property type="match status" value="1"/>
</dbReference>
<feature type="transmembrane region" description="Helical" evidence="9">
    <location>
        <begin position="33"/>
        <end position="53"/>
    </location>
</feature>
<comment type="similarity">
    <text evidence="8">Belongs to the G-protein coupled receptor 1 family.</text>
</comment>
<dbReference type="AlphaFoldDB" id="A0A6P8H820"/>
<accession>A0A6P8H820</accession>
<evidence type="ECO:0000313" key="16">
    <source>
        <dbReference type="RefSeq" id="XP_031548590.1"/>
    </source>
</evidence>
<dbReference type="RefSeq" id="XP_031548589.1">
    <property type="nucleotide sequence ID" value="XM_031692729.1"/>
</dbReference>
<keyword evidence="2 8" id="KW-0812">Transmembrane</keyword>
<keyword evidence="11" id="KW-1185">Reference proteome</keyword>
<dbReference type="PROSITE" id="PS50262">
    <property type="entry name" value="G_PROTEIN_RECEP_F1_2"/>
    <property type="match status" value="1"/>
</dbReference>
<dbReference type="RefSeq" id="XP_031548586.1">
    <property type="nucleotide sequence ID" value="XM_031692726.1"/>
</dbReference>
<evidence type="ECO:0000256" key="2">
    <source>
        <dbReference type="ARBA" id="ARBA00022692"/>
    </source>
</evidence>
<dbReference type="SMART" id="SM01381">
    <property type="entry name" value="7TM_GPCR_Srsx"/>
    <property type="match status" value="1"/>
</dbReference>
<dbReference type="RefSeq" id="XP_031548590.1">
    <property type="nucleotide sequence ID" value="XM_031692730.1"/>
</dbReference>
<dbReference type="PRINTS" id="PR00237">
    <property type="entry name" value="GPCRRHODOPSN"/>
</dbReference>
<reference evidence="12 13" key="1">
    <citation type="submission" date="2025-04" db="UniProtKB">
        <authorList>
            <consortium name="RefSeq"/>
        </authorList>
    </citation>
    <scope>IDENTIFICATION</scope>
    <source>
        <tissue evidence="12 13">Tentacle</tissue>
    </source>
</reference>
<dbReference type="GeneID" id="116286271"/>
<feature type="transmembrane region" description="Helical" evidence="9">
    <location>
        <begin position="195"/>
        <end position="224"/>
    </location>
</feature>
<dbReference type="PANTHER" id="PTHR45695">
    <property type="entry name" value="LEUCOKININ RECEPTOR-RELATED"/>
    <property type="match status" value="1"/>
</dbReference>
<evidence type="ECO:0000256" key="6">
    <source>
        <dbReference type="ARBA" id="ARBA00023170"/>
    </source>
</evidence>
<keyword evidence="6 8" id="KW-0675">Receptor</keyword>
<organism evidence="11 16">
    <name type="scientific">Actinia tenebrosa</name>
    <name type="common">Australian red waratah sea anemone</name>
    <dbReference type="NCBI Taxonomy" id="6105"/>
    <lineage>
        <taxon>Eukaryota</taxon>
        <taxon>Metazoa</taxon>
        <taxon>Cnidaria</taxon>
        <taxon>Anthozoa</taxon>
        <taxon>Hexacorallia</taxon>
        <taxon>Actiniaria</taxon>
        <taxon>Actiniidae</taxon>
        <taxon>Actinia</taxon>
    </lineage>
</organism>
<evidence type="ECO:0000256" key="1">
    <source>
        <dbReference type="ARBA" id="ARBA00004141"/>
    </source>
</evidence>
<comment type="subcellular location">
    <subcellularLocation>
        <location evidence="1">Membrane</location>
        <topology evidence="1">Multi-pass membrane protein</topology>
    </subcellularLocation>
</comment>
<dbReference type="RefSeq" id="XP_031548592.1">
    <property type="nucleotide sequence ID" value="XM_031692732.1"/>
</dbReference>
<evidence type="ECO:0000313" key="13">
    <source>
        <dbReference type="RefSeq" id="XP_031548586.1"/>
    </source>
</evidence>
<dbReference type="OrthoDB" id="6076970at2759"/>
<dbReference type="PANTHER" id="PTHR45695:SF9">
    <property type="entry name" value="LEUCOKININ RECEPTOR"/>
    <property type="match status" value="1"/>
</dbReference>
<dbReference type="RefSeq" id="XP_031548591.1">
    <property type="nucleotide sequence ID" value="XM_031692731.1"/>
</dbReference>
<dbReference type="Proteomes" id="UP000515163">
    <property type="component" value="Unplaced"/>
</dbReference>
<feature type="domain" description="G-protein coupled receptors family 1 profile" evidence="10">
    <location>
        <begin position="46"/>
        <end position="305"/>
    </location>
</feature>
<dbReference type="Pfam" id="PF00001">
    <property type="entry name" value="7tm_1"/>
    <property type="match status" value="1"/>
</dbReference>
<keyword evidence="4 8" id="KW-0297">G-protein coupled receptor</keyword>
<dbReference type="PROSITE" id="PS00237">
    <property type="entry name" value="G_PROTEIN_RECEP_F1_1"/>
    <property type="match status" value="1"/>
</dbReference>
<evidence type="ECO:0000256" key="5">
    <source>
        <dbReference type="ARBA" id="ARBA00023136"/>
    </source>
</evidence>
<dbReference type="Gene3D" id="1.20.1070.10">
    <property type="entry name" value="Rhodopsin 7-helix transmembrane proteins"/>
    <property type="match status" value="1"/>
</dbReference>
<feature type="transmembrane region" description="Helical" evidence="9">
    <location>
        <begin position="288"/>
        <end position="310"/>
    </location>
</feature>
<feature type="transmembrane region" description="Helical" evidence="9">
    <location>
        <begin position="65"/>
        <end position="85"/>
    </location>
</feature>
<dbReference type="GO" id="GO:0005886">
    <property type="term" value="C:plasma membrane"/>
    <property type="evidence" value="ECO:0007669"/>
    <property type="project" value="TreeGrafter"/>
</dbReference>
<evidence type="ECO:0000256" key="9">
    <source>
        <dbReference type="SAM" id="Phobius"/>
    </source>
</evidence>
<gene>
    <name evidence="12 13 14 15 16 17 18" type="primary">LOC116286271</name>
</gene>
<feature type="transmembrane region" description="Helical" evidence="9">
    <location>
        <begin position="120"/>
        <end position="141"/>
    </location>
</feature>
<dbReference type="RefSeq" id="XP_031548588.1">
    <property type="nucleotide sequence ID" value="XM_031692728.1"/>
</dbReference>
<proteinExistence type="inferred from homology"/>
<evidence type="ECO:0000313" key="18">
    <source>
        <dbReference type="RefSeq" id="XP_031548592.1"/>
    </source>
</evidence>
<evidence type="ECO:0000313" key="15">
    <source>
        <dbReference type="RefSeq" id="XP_031548589.1"/>
    </source>
</evidence>
<keyword evidence="7 8" id="KW-0807">Transducer</keyword>
<dbReference type="KEGG" id="aten:116286271"/>
<evidence type="ECO:0000256" key="8">
    <source>
        <dbReference type="RuleBase" id="RU000688"/>
    </source>
</evidence>
<dbReference type="InterPro" id="IPR000276">
    <property type="entry name" value="GPCR_Rhodpsn"/>
</dbReference>
<dbReference type="InterPro" id="IPR017452">
    <property type="entry name" value="GPCR_Rhodpsn_7TM"/>
</dbReference>
<dbReference type="SUPFAM" id="SSF81321">
    <property type="entry name" value="Family A G protein-coupled receptor-like"/>
    <property type="match status" value="1"/>
</dbReference>
<dbReference type="GO" id="GO:0004930">
    <property type="term" value="F:G protein-coupled receptor activity"/>
    <property type="evidence" value="ECO:0007669"/>
    <property type="project" value="UniProtKB-KW"/>
</dbReference>
<feature type="transmembrane region" description="Helical" evidence="9">
    <location>
        <begin position="250"/>
        <end position="276"/>
    </location>
</feature>
<protein>
    <submittedName>
        <fullName evidence="12 13">RYamide receptor-like</fullName>
    </submittedName>
</protein>
<feature type="transmembrane region" description="Helical" evidence="9">
    <location>
        <begin position="153"/>
        <end position="175"/>
    </location>
</feature>
<name>A0A6P8H820_ACTTE</name>
<dbReference type="RefSeq" id="XP_031548585.1">
    <property type="nucleotide sequence ID" value="XM_031692725.1"/>
</dbReference>
<evidence type="ECO:0000313" key="11">
    <source>
        <dbReference type="Proteomes" id="UP000515163"/>
    </source>
</evidence>
<evidence type="ECO:0000313" key="14">
    <source>
        <dbReference type="RefSeq" id="XP_031548588.1"/>
    </source>
</evidence>
<evidence type="ECO:0000256" key="3">
    <source>
        <dbReference type="ARBA" id="ARBA00022989"/>
    </source>
</evidence>
<sequence length="356" mass="40209">MNQTTLSPPAFNLSQPSLTIKNSEGQIVKGFEVLAYVIILVVAFIGNSFLIMAYRRNVSGQMRSIYNLLVASIAASDLLLAVWSIPERITRVLTDDAWLVDGVLGIALCKVVNFVEKVSITVSFLHLGALAIDRFLAVFYPCKSMVSIRSSKITVAIIWGFSICYWGPILYFGGLGVKDGQTVCAVREFTPYWEYWYVLFLVLLFATLVLILVLYLLVAFKLWLRKLPGHQMSSILKGVDRSKRRMARMISIIVAAFYICFLPYGIGWISCSYLVVKPKAICNPVYKFVSILVLHSNCSINPIICFLFNLQYRLEWKISLQDPLGLHVNSMRKIYSRRKSSTTTDFMMAVGQNNSK</sequence>